<name>A0A1U8AF01_NELNU</name>
<dbReference type="CDD" id="cd06186">
    <property type="entry name" value="NOX_Duox_like_FAD_NADP"/>
    <property type="match status" value="1"/>
</dbReference>
<proteinExistence type="predicted"/>
<dbReference type="SUPFAM" id="SSF63380">
    <property type="entry name" value="Riboflavin synthase domain-like"/>
    <property type="match status" value="1"/>
</dbReference>
<accession>A0A1U8AF01</accession>
<feature type="transmembrane region" description="Helical" evidence="6">
    <location>
        <begin position="610"/>
        <end position="635"/>
    </location>
</feature>
<dbReference type="FunCoup" id="A0A1U8AF01">
    <property type="interactions" value="477"/>
</dbReference>
<dbReference type="InterPro" id="IPR017938">
    <property type="entry name" value="Riboflavin_synthase-like_b-brl"/>
</dbReference>
<feature type="transmembrane region" description="Helical" evidence="6">
    <location>
        <begin position="179"/>
        <end position="203"/>
    </location>
</feature>
<dbReference type="PANTHER" id="PTHR11972:SF69">
    <property type="entry name" value="FERRIC REDUCTION OXIDASE 6-RELATED"/>
    <property type="match status" value="1"/>
</dbReference>
<dbReference type="OrthoDB" id="167398at2759"/>
<dbReference type="InterPro" id="IPR050369">
    <property type="entry name" value="RBOH/FRE"/>
</dbReference>
<keyword evidence="4" id="KW-0560">Oxidoreductase</keyword>
<dbReference type="PROSITE" id="PS51384">
    <property type="entry name" value="FAD_FR"/>
    <property type="match status" value="1"/>
</dbReference>
<reference evidence="9" key="1">
    <citation type="submission" date="2025-08" db="UniProtKB">
        <authorList>
            <consortium name="RefSeq"/>
        </authorList>
    </citation>
    <scope>IDENTIFICATION</scope>
</reference>
<evidence type="ECO:0000256" key="2">
    <source>
        <dbReference type="ARBA" id="ARBA00022692"/>
    </source>
</evidence>
<dbReference type="InParanoid" id="A0A1U8AF01"/>
<dbReference type="OMA" id="RLEWHAF"/>
<dbReference type="KEGG" id="nnu:104603300"/>
<dbReference type="InterPro" id="IPR013112">
    <property type="entry name" value="FAD-bd_8"/>
</dbReference>
<feature type="transmembrane region" description="Helical" evidence="6">
    <location>
        <begin position="261"/>
        <end position="281"/>
    </location>
</feature>
<dbReference type="InterPro" id="IPR039261">
    <property type="entry name" value="FNR_nucleotide-bd"/>
</dbReference>
<dbReference type="Pfam" id="PF01794">
    <property type="entry name" value="Ferric_reduct"/>
    <property type="match status" value="1"/>
</dbReference>
<dbReference type="Gene3D" id="3.40.50.80">
    <property type="entry name" value="Nucleotide-binding domain of ferredoxin-NADP reductase (FNR) module"/>
    <property type="match status" value="2"/>
</dbReference>
<protein>
    <submittedName>
        <fullName evidence="9">Ferric reduction oxidase 7, chloroplastic-like</fullName>
    </submittedName>
</protein>
<feature type="transmembrane region" description="Helical" evidence="6">
    <location>
        <begin position="301"/>
        <end position="330"/>
    </location>
</feature>
<evidence type="ECO:0000256" key="4">
    <source>
        <dbReference type="ARBA" id="ARBA00023002"/>
    </source>
</evidence>
<gene>
    <name evidence="9" type="primary">LOC104603300</name>
</gene>
<keyword evidence="8" id="KW-1185">Reference proteome</keyword>
<evidence type="ECO:0000256" key="3">
    <source>
        <dbReference type="ARBA" id="ARBA00022989"/>
    </source>
</evidence>
<dbReference type="SUPFAM" id="SSF52343">
    <property type="entry name" value="Ferredoxin reductase-like, C-terminal NADP-linked domain"/>
    <property type="match status" value="1"/>
</dbReference>
<keyword evidence="5 6" id="KW-0472">Membrane</keyword>
<keyword evidence="2 6" id="KW-0812">Transmembrane</keyword>
<dbReference type="Proteomes" id="UP000189703">
    <property type="component" value="Unplaced"/>
</dbReference>
<comment type="subcellular location">
    <subcellularLocation>
        <location evidence="1">Membrane</location>
        <topology evidence="1">Multi-pass membrane protein</topology>
    </subcellularLocation>
</comment>
<organism evidence="8 9">
    <name type="scientific">Nelumbo nucifera</name>
    <name type="common">Sacred lotus</name>
    <dbReference type="NCBI Taxonomy" id="4432"/>
    <lineage>
        <taxon>Eukaryota</taxon>
        <taxon>Viridiplantae</taxon>
        <taxon>Streptophyta</taxon>
        <taxon>Embryophyta</taxon>
        <taxon>Tracheophyta</taxon>
        <taxon>Spermatophyta</taxon>
        <taxon>Magnoliopsida</taxon>
        <taxon>Proteales</taxon>
        <taxon>Nelumbonaceae</taxon>
        <taxon>Nelumbo</taxon>
    </lineage>
</organism>
<evidence type="ECO:0000259" key="7">
    <source>
        <dbReference type="PROSITE" id="PS51384"/>
    </source>
</evidence>
<feature type="transmembrane region" description="Helical" evidence="6">
    <location>
        <begin position="573"/>
        <end position="598"/>
    </location>
</feature>
<feature type="transmembrane region" description="Helical" evidence="6">
    <location>
        <begin position="76"/>
        <end position="101"/>
    </location>
</feature>
<sequence>MDELSAHQPLLSTGALETDNVKKKPFLLLLIKRTLKVLLWVVFLAWVTIMFLYPAEFMQKLQRKWILATEGTVFGISGSIFLMFSGPILIIAILSFAYIIVSAGEEDYREKKGSKKFPRFRLSTFPVLVEGPFGVVSAAELIGILLFTAYVIWALCAYTFQDLNLLSKFEIPSKEKSYFMLELSGLRLGTIGLFCMVFLFLPISRGSILLRLVDIPFEQATRYHVWLGHLTMVLFTLHGLFYMVAWALQGKLLREIFQWKDIGVAIFPGVISLVSGLFLWVTTLNPLRRKYFELFFYTHQLYIVFVVFLALHVGDFIFCIVAGGIFLFLLDRFLRFWQSRKSVDIISATCFPCGTVELVLSKPKNMRYNALSFIFLQMRELSWLQWHPFSVSSSPLDGKYHLSILIKVLGEWTRNLRDNILNIPEGHQEEFPFQAHSKTMAFVEGPYGHESAYHLMYENLILVAGGIGISPFLAILRDILHRIKDQNSCLTKRIVIVWAVKKSKELSLLSSIDVESICPSFSNKLQLDFQTYITQELEPTLEEGKLLQITKSHLFPMSNASSISGLVGTGNNIWFGIYIIISIIGFALLLGLMDLFYIKPFSITCWWFKGLLFVVCMITSVFVFGGLVVISWHIWERSSSNEKCVVDKANGDAEKYNNPMVHSDACERNHFSLGKTQYGQRPNFKEIFGSISKCWGHVDVGVIVCGPPNLLSSVAKECRSQNIRGEWNRPFFHFHTHSFDL</sequence>
<evidence type="ECO:0000256" key="6">
    <source>
        <dbReference type="SAM" id="Phobius"/>
    </source>
</evidence>
<keyword evidence="3 6" id="KW-1133">Transmembrane helix</keyword>
<dbReference type="Pfam" id="PF08022">
    <property type="entry name" value="FAD_binding_8"/>
    <property type="match status" value="1"/>
</dbReference>
<dbReference type="STRING" id="4432.A0A1U8AF01"/>
<dbReference type="SFLD" id="SFLDG01168">
    <property type="entry name" value="Ferric_reductase_subgroup_(FRE"/>
    <property type="match status" value="1"/>
</dbReference>
<dbReference type="InterPro" id="IPR013130">
    <property type="entry name" value="Fe3_Rdtase_TM_dom"/>
</dbReference>
<dbReference type="SFLD" id="SFLDS00052">
    <property type="entry name" value="Ferric_Reductase_Domain"/>
    <property type="match status" value="1"/>
</dbReference>
<feature type="transmembrane region" description="Helical" evidence="6">
    <location>
        <begin position="460"/>
        <end position="480"/>
    </location>
</feature>
<dbReference type="Pfam" id="PF08030">
    <property type="entry name" value="NAD_binding_6"/>
    <property type="match status" value="1"/>
</dbReference>
<dbReference type="GO" id="GO:0005886">
    <property type="term" value="C:plasma membrane"/>
    <property type="evidence" value="ECO:0000318"/>
    <property type="project" value="GO_Central"/>
</dbReference>
<evidence type="ECO:0000256" key="5">
    <source>
        <dbReference type="ARBA" id="ARBA00023136"/>
    </source>
</evidence>
<dbReference type="InterPro" id="IPR013121">
    <property type="entry name" value="Fe_red_NAD-bd_6"/>
</dbReference>
<evidence type="ECO:0000313" key="9">
    <source>
        <dbReference type="RefSeq" id="XP_010265600.1"/>
    </source>
</evidence>
<dbReference type="GO" id="GO:0000293">
    <property type="term" value="F:ferric-chelate reductase activity"/>
    <property type="evidence" value="ECO:0000318"/>
    <property type="project" value="GO_Central"/>
</dbReference>
<dbReference type="RefSeq" id="XP_010265600.1">
    <property type="nucleotide sequence ID" value="XM_010267298.2"/>
</dbReference>
<feature type="transmembrane region" description="Helical" evidence="6">
    <location>
        <begin position="223"/>
        <end position="249"/>
    </location>
</feature>
<dbReference type="GeneID" id="104603300"/>
<evidence type="ECO:0000256" key="1">
    <source>
        <dbReference type="ARBA" id="ARBA00004141"/>
    </source>
</evidence>
<dbReference type="eggNOG" id="KOG0039">
    <property type="taxonomic scope" value="Eukaryota"/>
</dbReference>
<dbReference type="InterPro" id="IPR017927">
    <property type="entry name" value="FAD-bd_FR_type"/>
</dbReference>
<feature type="transmembrane region" description="Helical" evidence="6">
    <location>
        <begin position="133"/>
        <end position="158"/>
    </location>
</feature>
<evidence type="ECO:0000313" key="8">
    <source>
        <dbReference type="Proteomes" id="UP000189703"/>
    </source>
</evidence>
<feature type="domain" description="FAD-binding FR-type" evidence="7">
    <location>
        <begin position="335"/>
        <end position="453"/>
    </location>
</feature>
<dbReference type="PANTHER" id="PTHR11972">
    <property type="entry name" value="NADPH OXIDASE"/>
    <property type="match status" value="1"/>
</dbReference>
<dbReference type="AlphaFoldDB" id="A0A1U8AF01"/>
<feature type="transmembrane region" description="Helical" evidence="6">
    <location>
        <begin position="37"/>
        <end position="55"/>
    </location>
</feature>